<evidence type="ECO:0000256" key="2">
    <source>
        <dbReference type="ARBA" id="ARBA00022801"/>
    </source>
</evidence>
<comment type="caution">
    <text evidence="5">The sequence shown here is derived from an EMBL/GenBank/DDBJ whole genome shotgun (WGS) entry which is preliminary data.</text>
</comment>
<dbReference type="InterPro" id="IPR052176">
    <property type="entry name" value="Glycosyl_Hydrlase_43_Enz"/>
</dbReference>
<name>A0A0F8YJK1_9ZZZZ</name>
<gene>
    <name evidence="5" type="ORF">LCGC14_2889570</name>
</gene>
<sequence>MKFNYLLIFTLFSSITFSAQNLDRDQIYLADPTIFEEGGTYYLYGTKADPNIKGQGFLVYSSQDLKTWKGPVGASEGFALKKGDSFGDKGFWAPQIFKYNAKYYMAYTANEQIAIASGESPLGPFTNNGNALESSVKQIDPFIFFDKDKVYLYHVRLQDGNRIFVAEINKSLTGIKPETLKECIHAEVKWENTESAGWPVTEGPTVFKNDGLYYLLYSANDFRNPDYAVGYATSENPLGPWHKACENPIISQKNTGYPGIGHGDLFYVGND</sequence>
<evidence type="ECO:0000256" key="4">
    <source>
        <dbReference type="ARBA" id="ARBA00023295"/>
    </source>
</evidence>
<dbReference type="EMBL" id="LAZR01056593">
    <property type="protein sequence ID" value="KKK73860.1"/>
    <property type="molecule type" value="Genomic_DNA"/>
</dbReference>
<comment type="similarity">
    <text evidence="1">Belongs to the glycosyl hydrolase 43 family.</text>
</comment>
<keyword evidence="3" id="KW-0119">Carbohydrate metabolism</keyword>
<dbReference type="InterPro" id="IPR006710">
    <property type="entry name" value="Glyco_hydro_43"/>
</dbReference>
<dbReference type="GO" id="GO:0004553">
    <property type="term" value="F:hydrolase activity, hydrolyzing O-glycosyl compounds"/>
    <property type="evidence" value="ECO:0007669"/>
    <property type="project" value="InterPro"/>
</dbReference>
<organism evidence="5">
    <name type="scientific">marine sediment metagenome</name>
    <dbReference type="NCBI Taxonomy" id="412755"/>
    <lineage>
        <taxon>unclassified sequences</taxon>
        <taxon>metagenomes</taxon>
        <taxon>ecological metagenomes</taxon>
    </lineage>
</organism>
<dbReference type="Gene3D" id="2.115.10.20">
    <property type="entry name" value="Glycosyl hydrolase domain, family 43"/>
    <property type="match status" value="1"/>
</dbReference>
<reference evidence="5" key="1">
    <citation type="journal article" date="2015" name="Nature">
        <title>Complex archaea that bridge the gap between prokaryotes and eukaryotes.</title>
        <authorList>
            <person name="Spang A."/>
            <person name="Saw J.H."/>
            <person name="Jorgensen S.L."/>
            <person name="Zaremba-Niedzwiedzka K."/>
            <person name="Martijn J."/>
            <person name="Lind A.E."/>
            <person name="van Eijk R."/>
            <person name="Schleper C."/>
            <person name="Guy L."/>
            <person name="Ettema T.J."/>
        </authorList>
    </citation>
    <scope>NUCLEOTIDE SEQUENCE</scope>
</reference>
<keyword evidence="4" id="KW-0326">Glycosidase</keyword>
<dbReference type="InterPro" id="IPR023296">
    <property type="entry name" value="Glyco_hydro_beta-prop_sf"/>
</dbReference>
<proteinExistence type="inferred from homology"/>
<dbReference type="GO" id="GO:0005975">
    <property type="term" value="P:carbohydrate metabolic process"/>
    <property type="evidence" value="ECO:0007669"/>
    <property type="project" value="InterPro"/>
</dbReference>
<dbReference type="CDD" id="cd08991">
    <property type="entry name" value="GH43_HoAraf43-like"/>
    <property type="match status" value="1"/>
</dbReference>
<protein>
    <recommendedName>
        <fullName evidence="6">Beta-xylosidase C-terminal Concanavalin A-like domain-containing protein</fullName>
    </recommendedName>
</protein>
<dbReference type="AlphaFoldDB" id="A0A0F8YJK1"/>
<accession>A0A0F8YJK1</accession>
<keyword evidence="2" id="KW-0378">Hydrolase</keyword>
<dbReference type="PANTHER" id="PTHR43772">
    <property type="entry name" value="ENDO-1,4-BETA-XYLANASE"/>
    <property type="match status" value="1"/>
</dbReference>
<dbReference type="Pfam" id="PF04616">
    <property type="entry name" value="Glyco_hydro_43"/>
    <property type="match status" value="1"/>
</dbReference>
<evidence type="ECO:0000256" key="3">
    <source>
        <dbReference type="ARBA" id="ARBA00023277"/>
    </source>
</evidence>
<feature type="non-terminal residue" evidence="5">
    <location>
        <position position="271"/>
    </location>
</feature>
<dbReference type="PANTHER" id="PTHR43772:SF2">
    <property type="entry name" value="PUTATIVE (AFU_ORTHOLOGUE AFUA_2G04480)-RELATED"/>
    <property type="match status" value="1"/>
</dbReference>
<dbReference type="SUPFAM" id="SSF75005">
    <property type="entry name" value="Arabinanase/levansucrase/invertase"/>
    <property type="match status" value="1"/>
</dbReference>
<evidence type="ECO:0000256" key="1">
    <source>
        <dbReference type="ARBA" id="ARBA00009865"/>
    </source>
</evidence>
<evidence type="ECO:0008006" key="6">
    <source>
        <dbReference type="Google" id="ProtNLM"/>
    </source>
</evidence>
<evidence type="ECO:0000313" key="5">
    <source>
        <dbReference type="EMBL" id="KKK73860.1"/>
    </source>
</evidence>